<protein>
    <submittedName>
        <fullName evidence="1">Uncharacterized protein</fullName>
    </submittedName>
</protein>
<dbReference type="Proteomes" id="UP000036873">
    <property type="component" value="Unassembled WGS sequence"/>
</dbReference>
<evidence type="ECO:0000313" key="2">
    <source>
        <dbReference type="Proteomes" id="UP000036873"/>
    </source>
</evidence>
<evidence type="ECO:0000313" key="1">
    <source>
        <dbReference type="EMBL" id="KNZ42049.1"/>
    </source>
</evidence>
<keyword evidence="2" id="KW-1185">Reference proteome</keyword>
<dbReference type="EMBL" id="LGYO01000020">
    <property type="protein sequence ID" value="KNZ42049.1"/>
    <property type="molecule type" value="Genomic_DNA"/>
</dbReference>
<dbReference type="STRING" id="52689.AKG39_08435"/>
<name>A0A0L6U0K7_9FIRM</name>
<comment type="caution">
    <text evidence="1">The sequence shown here is derived from an EMBL/GenBank/DDBJ whole genome shotgun (WGS) entry which is preliminary data.</text>
</comment>
<reference evidence="2" key="1">
    <citation type="submission" date="2015-07" db="EMBL/GenBank/DDBJ databases">
        <title>Draft genome sequence of Acetobacterium bakii DSM 8293, a potential psychrophilic chemical producer through syngas fermentation.</title>
        <authorList>
            <person name="Song Y."/>
            <person name="Hwang S."/>
            <person name="Cho B.-K."/>
        </authorList>
    </citation>
    <scope>NUCLEOTIDE SEQUENCE [LARGE SCALE GENOMIC DNA]</scope>
    <source>
        <strain evidence="2">DSM 8239</strain>
    </source>
</reference>
<sequence>MAWAIEYFKEAQKDLAKIDHSQKLQVLKAIEKVSQNPLPDYEGGYGKPLSNNDTTKLAGYYKIKLLKLGIRIVYGLGDGTCHLTHQNLTY</sequence>
<gene>
    <name evidence="1" type="ORF">AKG39_08435</name>
</gene>
<dbReference type="InterPro" id="IPR035093">
    <property type="entry name" value="RelE/ParE_toxin_dom_sf"/>
</dbReference>
<dbReference type="RefSeq" id="WP_050739950.1">
    <property type="nucleotide sequence ID" value="NZ_LGYO01000020.1"/>
</dbReference>
<dbReference type="AlphaFoldDB" id="A0A0L6U0K7"/>
<proteinExistence type="predicted"/>
<dbReference type="Gene3D" id="3.30.2310.20">
    <property type="entry name" value="RelE-like"/>
    <property type="match status" value="1"/>
</dbReference>
<accession>A0A0L6U0K7</accession>
<organism evidence="1 2">
    <name type="scientific">Acetobacterium bakii</name>
    <dbReference type="NCBI Taxonomy" id="52689"/>
    <lineage>
        <taxon>Bacteria</taxon>
        <taxon>Bacillati</taxon>
        <taxon>Bacillota</taxon>
        <taxon>Clostridia</taxon>
        <taxon>Eubacteriales</taxon>
        <taxon>Eubacteriaceae</taxon>
        <taxon>Acetobacterium</taxon>
    </lineage>
</organism>
<dbReference type="OrthoDB" id="362883at2"/>
<dbReference type="SUPFAM" id="SSF143011">
    <property type="entry name" value="RelE-like"/>
    <property type="match status" value="1"/>
</dbReference>